<feature type="domain" description="FAD/NAD(P)-binding" evidence="4">
    <location>
        <begin position="11"/>
        <end position="300"/>
    </location>
</feature>
<dbReference type="InterPro" id="IPR023753">
    <property type="entry name" value="FAD/NAD-binding_dom"/>
</dbReference>
<evidence type="ECO:0000256" key="1">
    <source>
        <dbReference type="ARBA" id="ARBA00009333"/>
    </source>
</evidence>
<dbReference type="Gene3D" id="3.50.50.60">
    <property type="entry name" value="FAD/NAD(P)-binding domain"/>
    <property type="match status" value="2"/>
</dbReference>
<dbReference type="PRINTS" id="PR00368">
    <property type="entry name" value="FADPNR"/>
</dbReference>
<dbReference type="EMBL" id="JBFXLT010000037">
    <property type="protein sequence ID" value="KAL2813891.1"/>
    <property type="molecule type" value="Genomic_DNA"/>
</dbReference>
<dbReference type="PRINTS" id="PR00469">
    <property type="entry name" value="PNDRDTASEII"/>
</dbReference>
<comment type="caution">
    <text evidence="5">The sequence shown here is derived from an EMBL/GenBank/DDBJ whole genome shotgun (WGS) entry which is preliminary data.</text>
</comment>
<keyword evidence="2" id="KW-0285">Flavoprotein</keyword>
<dbReference type="InterPro" id="IPR036188">
    <property type="entry name" value="FAD/NAD-bd_sf"/>
</dbReference>
<evidence type="ECO:0000256" key="2">
    <source>
        <dbReference type="ARBA" id="ARBA00022630"/>
    </source>
</evidence>
<comment type="similarity">
    <text evidence="1">Belongs to the class-II pyridine nucleotide-disulfide oxidoreductase family.</text>
</comment>
<organism evidence="5 6">
    <name type="scientific">Aspergillus granulosus</name>
    <dbReference type="NCBI Taxonomy" id="176169"/>
    <lineage>
        <taxon>Eukaryota</taxon>
        <taxon>Fungi</taxon>
        <taxon>Dikarya</taxon>
        <taxon>Ascomycota</taxon>
        <taxon>Pezizomycotina</taxon>
        <taxon>Eurotiomycetes</taxon>
        <taxon>Eurotiomycetidae</taxon>
        <taxon>Eurotiales</taxon>
        <taxon>Aspergillaceae</taxon>
        <taxon>Aspergillus</taxon>
        <taxon>Aspergillus subgen. Nidulantes</taxon>
    </lineage>
</organism>
<evidence type="ECO:0000313" key="6">
    <source>
        <dbReference type="Proteomes" id="UP001610334"/>
    </source>
</evidence>
<keyword evidence="3" id="KW-0560">Oxidoreductase</keyword>
<dbReference type="Pfam" id="PF07992">
    <property type="entry name" value="Pyr_redox_2"/>
    <property type="match status" value="1"/>
</dbReference>
<proteinExistence type="inferred from homology"/>
<dbReference type="InterPro" id="IPR050097">
    <property type="entry name" value="Ferredoxin-NADP_redctase_2"/>
</dbReference>
<evidence type="ECO:0000313" key="5">
    <source>
        <dbReference type="EMBL" id="KAL2813891.1"/>
    </source>
</evidence>
<evidence type="ECO:0000259" key="4">
    <source>
        <dbReference type="Pfam" id="PF07992"/>
    </source>
</evidence>
<keyword evidence="6" id="KW-1185">Reference proteome</keyword>
<protein>
    <submittedName>
        <fullName evidence="5">FAD/NAD(P)-binding domain-containing protein</fullName>
    </submittedName>
</protein>
<accession>A0ABR4HEJ0</accession>
<dbReference type="SUPFAM" id="SSF51905">
    <property type="entry name" value="FAD/NAD(P)-binding domain"/>
    <property type="match status" value="1"/>
</dbReference>
<dbReference type="PANTHER" id="PTHR48105">
    <property type="entry name" value="THIOREDOXIN REDUCTASE 1-RELATED-RELATED"/>
    <property type="match status" value="1"/>
</dbReference>
<reference evidence="5 6" key="1">
    <citation type="submission" date="2024-07" db="EMBL/GenBank/DDBJ databases">
        <title>Section-level genome sequencing and comparative genomics of Aspergillus sections Usti and Cavernicolus.</title>
        <authorList>
            <consortium name="Lawrence Berkeley National Laboratory"/>
            <person name="Nybo J.L."/>
            <person name="Vesth T.C."/>
            <person name="Theobald S."/>
            <person name="Frisvad J.C."/>
            <person name="Larsen T.O."/>
            <person name="Kjaerboelling I."/>
            <person name="Rothschild-Mancinelli K."/>
            <person name="Lyhne E.K."/>
            <person name="Kogle M.E."/>
            <person name="Barry K."/>
            <person name="Clum A."/>
            <person name="Na H."/>
            <person name="Ledsgaard L."/>
            <person name="Lin J."/>
            <person name="Lipzen A."/>
            <person name="Kuo A."/>
            <person name="Riley R."/>
            <person name="Mondo S."/>
            <person name="Labutti K."/>
            <person name="Haridas S."/>
            <person name="Pangalinan J."/>
            <person name="Salamov A.A."/>
            <person name="Simmons B.A."/>
            <person name="Magnuson J.K."/>
            <person name="Chen J."/>
            <person name="Drula E."/>
            <person name="Henrissat B."/>
            <person name="Wiebenga A."/>
            <person name="Lubbers R.J."/>
            <person name="Gomes A.C."/>
            <person name="Makela M.R."/>
            <person name="Stajich J."/>
            <person name="Grigoriev I.V."/>
            <person name="Mortensen U.H."/>
            <person name="De Vries R.P."/>
            <person name="Baker S.E."/>
            <person name="Andersen M.R."/>
        </authorList>
    </citation>
    <scope>NUCLEOTIDE SEQUENCE [LARGE SCALE GENOMIC DNA]</scope>
    <source>
        <strain evidence="5 6">CBS 588.65</strain>
    </source>
</reference>
<sequence length="323" mass="35101">MPDPSNDNLVDALIIGAGPAGLSAALTLARALHTVIVFDSQNYRNIKAAHMHAVTTWDHQSPHDFRLRARSDILSRYNTVEFHNLEIHHVEKTAQGLFHLVDENGALWRGRKLLLATGVRDIMPDIKGYSDCWVTGIFHCLFCHGYEDRHVNSCGVLCAGDLESAQPILHLARHAVRLVPRVTIYTNGREALSGEIMSLLREDENFNFDTRIIEKLVKGAEKTSVVLKFQDGSQTTEGFLVSRPRTALQGEFAAQLSCKTTKQGSVEITEPFCQTSVPGAFAAGDCAVLAKTVMNAMATGGFAGAAMAAQLEAEGSSSISAKP</sequence>
<name>A0ABR4HEJ0_9EURO</name>
<dbReference type="Proteomes" id="UP001610334">
    <property type="component" value="Unassembled WGS sequence"/>
</dbReference>
<evidence type="ECO:0000256" key="3">
    <source>
        <dbReference type="ARBA" id="ARBA00023002"/>
    </source>
</evidence>
<gene>
    <name evidence="5" type="ORF">BJX63DRAFT_421083</name>
</gene>